<dbReference type="SMART" id="SM00382">
    <property type="entry name" value="AAA"/>
    <property type="match status" value="1"/>
</dbReference>
<dbReference type="SUPFAM" id="SSF52540">
    <property type="entry name" value="P-loop containing nucleoside triphosphate hydrolases"/>
    <property type="match status" value="1"/>
</dbReference>
<keyword evidence="5" id="KW-0547">Nucleotide-binding</keyword>
<evidence type="ECO:0000259" key="8">
    <source>
        <dbReference type="PROSITE" id="PS50893"/>
    </source>
</evidence>
<dbReference type="PROSITE" id="PS50893">
    <property type="entry name" value="ABC_TRANSPORTER_2"/>
    <property type="match status" value="1"/>
</dbReference>
<reference evidence="9 10" key="1">
    <citation type="submission" date="2018-05" db="EMBL/GenBank/DDBJ databases">
        <title>The draft genome of strain NS-104.</title>
        <authorList>
            <person name="Hang P."/>
            <person name="Jiang J."/>
        </authorList>
    </citation>
    <scope>NUCLEOTIDE SEQUENCE [LARGE SCALE GENOMIC DNA]</scope>
    <source>
        <strain evidence="9 10">NS-104</strain>
    </source>
</reference>
<dbReference type="AlphaFoldDB" id="A0A2U2DNR3"/>
<evidence type="ECO:0000313" key="10">
    <source>
        <dbReference type="Proteomes" id="UP000245252"/>
    </source>
</evidence>
<dbReference type="RefSeq" id="WP_109459679.1">
    <property type="nucleotide sequence ID" value="NZ_QFBC01000008.1"/>
</dbReference>
<evidence type="ECO:0000256" key="2">
    <source>
        <dbReference type="ARBA" id="ARBA00005417"/>
    </source>
</evidence>
<organism evidence="9 10">
    <name type="scientific">Metarhizobium album</name>
    <dbReference type="NCBI Taxonomy" id="2182425"/>
    <lineage>
        <taxon>Bacteria</taxon>
        <taxon>Pseudomonadati</taxon>
        <taxon>Pseudomonadota</taxon>
        <taxon>Alphaproteobacteria</taxon>
        <taxon>Hyphomicrobiales</taxon>
        <taxon>Rhizobiaceae</taxon>
        <taxon>Metarhizobium</taxon>
    </lineage>
</organism>
<dbReference type="InterPro" id="IPR013563">
    <property type="entry name" value="Oligopep_ABC_C"/>
</dbReference>
<name>A0A2U2DNR3_9HYPH</name>
<dbReference type="PROSITE" id="PS00211">
    <property type="entry name" value="ABC_TRANSPORTER_1"/>
    <property type="match status" value="1"/>
</dbReference>
<accession>A0A2U2DNR3</accession>
<dbReference type="GO" id="GO:0055085">
    <property type="term" value="P:transmembrane transport"/>
    <property type="evidence" value="ECO:0007669"/>
    <property type="project" value="UniProtKB-ARBA"/>
</dbReference>
<dbReference type="InterPro" id="IPR003439">
    <property type="entry name" value="ABC_transporter-like_ATP-bd"/>
</dbReference>
<dbReference type="OrthoDB" id="9815712at2"/>
<dbReference type="Proteomes" id="UP000245252">
    <property type="component" value="Unassembled WGS sequence"/>
</dbReference>
<dbReference type="GO" id="GO:0015833">
    <property type="term" value="P:peptide transport"/>
    <property type="evidence" value="ECO:0007669"/>
    <property type="project" value="InterPro"/>
</dbReference>
<keyword evidence="4" id="KW-1003">Cell membrane</keyword>
<comment type="subcellular location">
    <subcellularLocation>
        <location evidence="1">Cell inner membrane</location>
        <topology evidence="1">Peripheral membrane protein</topology>
    </subcellularLocation>
</comment>
<dbReference type="FunFam" id="3.40.50.300:FF:000016">
    <property type="entry name" value="Oligopeptide ABC transporter ATP-binding component"/>
    <property type="match status" value="1"/>
</dbReference>
<feature type="domain" description="ABC transporter" evidence="8">
    <location>
        <begin position="6"/>
        <end position="253"/>
    </location>
</feature>
<dbReference type="GO" id="GO:0005524">
    <property type="term" value="F:ATP binding"/>
    <property type="evidence" value="ECO:0007669"/>
    <property type="project" value="UniProtKB-KW"/>
</dbReference>
<dbReference type="PANTHER" id="PTHR43297">
    <property type="entry name" value="OLIGOPEPTIDE TRANSPORT ATP-BINDING PROTEIN APPD"/>
    <property type="match status" value="1"/>
</dbReference>
<gene>
    <name evidence="9" type="ORF">DEM27_18235</name>
</gene>
<keyword evidence="7" id="KW-0472">Membrane</keyword>
<dbReference type="InterPro" id="IPR003593">
    <property type="entry name" value="AAA+_ATPase"/>
</dbReference>
<evidence type="ECO:0000256" key="3">
    <source>
        <dbReference type="ARBA" id="ARBA00022448"/>
    </source>
</evidence>
<evidence type="ECO:0000313" key="9">
    <source>
        <dbReference type="EMBL" id="PWE54879.1"/>
    </source>
</evidence>
<dbReference type="GO" id="GO:0016887">
    <property type="term" value="F:ATP hydrolysis activity"/>
    <property type="evidence" value="ECO:0007669"/>
    <property type="project" value="InterPro"/>
</dbReference>
<dbReference type="InterPro" id="IPR050388">
    <property type="entry name" value="ABC_Ni/Peptide_Import"/>
</dbReference>
<dbReference type="Pfam" id="PF08352">
    <property type="entry name" value="oligo_HPY"/>
    <property type="match status" value="1"/>
</dbReference>
<proteinExistence type="inferred from homology"/>
<dbReference type="EMBL" id="QFBC01000008">
    <property type="protein sequence ID" value="PWE54879.1"/>
    <property type="molecule type" value="Genomic_DNA"/>
</dbReference>
<comment type="caution">
    <text evidence="9">The sequence shown here is derived from an EMBL/GenBank/DDBJ whole genome shotgun (WGS) entry which is preliminary data.</text>
</comment>
<evidence type="ECO:0000256" key="5">
    <source>
        <dbReference type="ARBA" id="ARBA00022741"/>
    </source>
</evidence>
<comment type="similarity">
    <text evidence="2">Belongs to the ABC transporter superfamily.</text>
</comment>
<dbReference type="PANTHER" id="PTHR43297:SF2">
    <property type="entry name" value="DIPEPTIDE TRANSPORT ATP-BINDING PROTEIN DPPD"/>
    <property type="match status" value="1"/>
</dbReference>
<evidence type="ECO:0000256" key="7">
    <source>
        <dbReference type="ARBA" id="ARBA00023136"/>
    </source>
</evidence>
<protein>
    <submittedName>
        <fullName evidence="9">Peptide ABC transporter ATP-binding protein</fullName>
    </submittedName>
</protein>
<sequence length="320" mass="34331">MTAPVLDLRGLSVNYGGVFPAVIGVDLAVRPGEIVGIIGESGSGKSTLAHAALGLLPKVARVSGDRFMLAGNDMLTADRKTLASLRGPAAAMIFQNPMTAFSPVHTLGRQLRDLLWRDRHQTKAQKRERIVKALRDVGIPDPAGKLDAYPFQLSGGMLQRVAIAATLLMRPSLLIADEPTTALDVTMEAQILHLMRTLRDEAGVAILVISHHLGMIAEICDRVAVMYAGRIIEEGPVEAIFRSPGHPYTQALLDCEPALILPGIGRLPVIAGEVPRPGGRGCDFAGRCRHAEERCRCGAAPWQALRADPGHHARCHRSAS</sequence>
<dbReference type="InterPro" id="IPR017871">
    <property type="entry name" value="ABC_transporter-like_CS"/>
</dbReference>
<evidence type="ECO:0000256" key="1">
    <source>
        <dbReference type="ARBA" id="ARBA00004417"/>
    </source>
</evidence>
<dbReference type="InterPro" id="IPR027417">
    <property type="entry name" value="P-loop_NTPase"/>
</dbReference>
<dbReference type="NCBIfam" id="TIGR01727">
    <property type="entry name" value="oligo_HPY"/>
    <property type="match status" value="1"/>
</dbReference>
<keyword evidence="3" id="KW-0813">Transport</keyword>
<keyword evidence="10" id="KW-1185">Reference proteome</keyword>
<dbReference type="CDD" id="cd03257">
    <property type="entry name" value="ABC_NikE_OppD_transporters"/>
    <property type="match status" value="1"/>
</dbReference>
<dbReference type="GO" id="GO:0005886">
    <property type="term" value="C:plasma membrane"/>
    <property type="evidence" value="ECO:0007669"/>
    <property type="project" value="UniProtKB-SubCell"/>
</dbReference>
<dbReference type="Pfam" id="PF00005">
    <property type="entry name" value="ABC_tran"/>
    <property type="match status" value="1"/>
</dbReference>
<keyword evidence="6 9" id="KW-0067">ATP-binding</keyword>
<evidence type="ECO:0000256" key="4">
    <source>
        <dbReference type="ARBA" id="ARBA00022475"/>
    </source>
</evidence>
<dbReference type="Gene3D" id="3.40.50.300">
    <property type="entry name" value="P-loop containing nucleotide triphosphate hydrolases"/>
    <property type="match status" value="1"/>
</dbReference>
<evidence type="ECO:0000256" key="6">
    <source>
        <dbReference type="ARBA" id="ARBA00022840"/>
    </source>
</evidence>